<dbReference type="Pfam" id="PF11794">
    <property type="entry name" value="HpaB_N"/>
    <property type="match status" value="1"/>
</dbReference>
<dbReference type="Pfam" id="PF03241">
    <property type="entry name" value="HpaB"/>
    <property type="match status" value="1"/>
</dbReference>
<dbReference type="InterPro" id="IPR004925">
    <property type="entry name" value="HpaB/PvcC/4-BUDH"/>
</dbReference>
<feature type="binding site" evidence="4">
    <location>
        <position position="208"/>
    </location>
    <ligand>
        <name>FAD</name>
        <dbReference type="ChEBI" id="CHEBI:57692"/>
    </ligand>
</feature>
<dbReference type="InterPro" id="IPR036250">
    <property type="entry name" value="AcylCo_DH-like_C"/>
</dbReference>
<keyword evidence="2 4" id="KW-0274">FAD</keyword>
<dbReference type="GO" id="GO:0016627">
    <property type="term" value="F:oxidoreductase activity, acting on the CH-CH group of donors"/>
    <property type="evidence" value="ECO:0007669"/>
    <property type="project" value="InterPro"/>
</dbReference>
<keyword evidence="3" id="KW-0560">Oxidoreductase</keyword>
<dbReference type="Gene3D" id="1.10.3140.10">
    <property type="entry name" value="4-hydroxybutyryl-coa dehydratase, domain 1"/>
    <property type="match status" value="1"/>
</dbReference>
<dbReference type="PANTHER" id="PTHR36117">
    <property type="entry name" value="4-HYDROXYPHENYLACETATE 3-MONOOXYGENASE-RELATED"/>
    <property type="match status" value="1"/>
</dbReference>
<proteinExistence type="predicted"/>
<evidence type="ECO:0000256" key="3">
    <source>
        <dbReference type="ARBA" id="ARBA00023002"/>
    </source>
</evidence>
<evidence type="ECO:0000313" key="8">
    <source>
        <dbReference type="Proteomes" id="UP000263993"/>
    </source>
</evidence>
<dbReference type="Gene3D" id="2.40.110.10">
    <property type="entry name" value="Butyryl-CoA Dehydrogenase, subunit A, domain 2"/>
    <property type="match status" value="1"/>
</dbReference>
<name>A0A371BAH2_9BRAD</name>
<keyword evidence="8" id="KW-1185">Reference proteome</keyword>
<dbReference type="SUPFAM" id="SSF56645">
    <property type="entry name" value="Acyl-CoA dehydrogenase NM domain-like"/>
    <property type="match status" value="1"/>
</dbReference>
<gene>
    <name evidence="7" type="ORF">DXH78_08290</name>
</gene>
<dbReference type="InterPro" id="IPR009100">
    <property type="entry name" value="AcylCoA_DH/oxidase_NM_dom_sf"/>
</dbReference>
<dbReference type="PANTHER" id="PTHR36117:SF3">
    <property type="entry name" value="4-HYDROXYPHENYLACETATE 3-MONOOXYGENASE-RELATED"/>
    <property type="match status" value="1"/>
</dbReference>
<dbReference type="SUPFAM" id="SSF47203">
    <property type="entry name" value="Acyl-CoA dehydrogenase C-terminal domain-like"/>
    <property type="match status" value="1"/>
</dbReference>
<evidence type="ECO:0000313" key="7">
    <source>
        <dbReference type="EMBL" id="RDV04564.1"/>
    </source>
</evidence>
<dbReference type="InterPro" id="IPR024719">
    <property type="entry name" value="HpaB/PvcC/4-BUDH_C"/>
</dbReference>
<dbReference type="EMBL" id="QRGO01000001">
    <property type="protein sequence ID" value="RDV04564.1"/>
    <property type="molecule type" value="Genomic_DNA"/>
</dbReference>
<dbReference type="InterPro" id="IPR046373">
    <property type="entry name" value="Acyl-CoA_Oxase/DH_mid-dom_sf"/>
</dbReference>
<accession>A0A371BAH2</accession>
<protein>
    <submittedName>
        <fullName evidence="7">4-hydroxyphenylacetate 3-hydroxylase</fullName>
    </submittedName>
</protein>
<dbReference type="InterPro" id="IPR024674">
    <property type="entry name" value="HpaB/PvcC/4-BUDH_N"/>
</dbReference>
<dbReference type="AlphaFoldDB" id="A0A371BAH2"/>
<dbReference type="Proteomes" id="UP000263993">
    <property type="component" value="Unassembled WGS sequence"/>
</dbReference>
<evidence type="ECO:0000256" key="1">
    <source>
        <dbReference type="ARBA" id="ARBA00022630"/>
    </source>
</evidence>
<dbReference type="OrthoDB" id="7233724at2"/>
<sequence>MNVAGNVKKENSTKVAGAGLRTGAEYLESLRDGRQVFVDGEKVKDIASHKAFAGSARSLARLFDIAAAPEMRERMTFTSPKTGNPVWRAYQIPKTHADLKAKRLAAETWAEATYGLMGRTPDHVAGFFAGYAAVPSVFAAGGQQFADNVVNFYEKIRDTHQYLSYAIVPPQIDRSKPAHQQSDPTLYAGVVKETDGGIILSGAQQLATAGLFSDYIYLSCIHPLQAGDENYANGVAIPANAPGLKLYPRRAYANVANNSYDYPLSSRFDEVDCFVVLDNVFVPWENVFIYRNTQVCRDQWWQTPSHLYGNYQAQSRYTTKLRFMTGLAKRMNEMTGNDSNPAVQVQMGELASLVSIVENMLLSQETTATIDKNGVLWPSKTALYSIMALQSELNSRMLEIIRELSGAAMITVPSAYADFQNDDMRTDIERFMQSGVADAKSRVAVMRMAWDFIGSEFGSRHQQYEKFYGGASFLVKMNVYRNFDFARATGMVESALALPPIGLDK</sequence>
<dbReference type="RefSeq" id="WP_115516589.1">
    <property type="nucleotide sequence ID" value="NZ_QRGO01000001.1"/>
</dbReference>
<organism evidence="7 8">
    <name type="scientific">Undibacter mobilis</name>
    <dbReference type="NCBI Taxonomy" id="2292256"/>
    <lineage>
        <taxon>Bacteria</taxon>
        <taxon>Pseudomonadati</taxon>
        <taxon>Pseudomonadota</taxon>
        <taxon>Alphaproteobacteria</taxon>
        <taxon>Hyphomicrobiales</taxon>
        <taxon>Nitrobacteraceae</taxon>
        <taxon>Undibacter</taxon>
    </lineage>
</organism>
<reference evidence="8" key="1">
    <citation type="submission" date="2018-08" db="EMBL/GenBank/DDBJ databases">
        <authorList>
            <person name="Kim S.-J."/>
            <person name="Jung G.-Y."/>
        </authorList>
    </citation>
    <scope>NUCLEOTIDE SEQUENCE [LARGE SCALE GENOMIC DNA]</scope>
    <source>
        <strain evidence="8">GY_H</strain>
    </source>
</reference>
<evidence type="ECO:0000259" key="5">
    <source>
        <dbReference type="Pfam" id="PF03241"/>
    </source>
</evidence>
<evidence type="ECO:0000256" key="4">
    <source>
        <dbReference type="PIRSR" id="PIRSR000331-2"/>
    </source>
</evidence>
<comment type="caution">
    <text evidence="7">The sequence shown here is derived from an EMBL/GenBank/DDBJ whole genome shotgun (WGS) entry which is preliminary data.</text>
</comment>
<feature type="binding site" evidence="4">
    <location>
        <begin position="171"/>
        <end position="174"/>
    </location>
    <ligand>
        <name>FAD</name>
        <dbReference type="ChEBI" id="CHEBI:57692"/>
    </ligand>
</feature>
<keyword evidence="1" id="KW-0285">Flavoprotein</keyword>
<feature type="domain" description="HpaB/PvcC/4-BUDH C-terminal" evidence="5">
    <location>
        <begin position="296"/>
        <end position="496"/>
    </location>
</feature>
<dbReference type="Gene3D" id="1.20.140.10">
    <property type="entry name" value="Butyryl-CoA Dehydrogenase, subunit A, domain 3"/>
    <property type="match status" value="1"/>
</dbReference>
<evidence type="ECO:0000259" key="6">
    <source>
        <dbReference type="Pfam" id="PF11794"/>
    </source>
</evidence>
<dbReference type="PIRSF" id="PIRSF000331">
    <property type="entry name" value="HpaA_HpaB"/>
    <property type="match status" value="1"/>
</dbReference>
<feature type="domain" description="HpaB/PvcC/4-BUDH N-terminal" evidence="6">
    <location>
        <begin position="22"/>
        <end position="289"/>
    </location>
</feature>
<evidence type="ECO:0000256" key="2">
    <source>
        <dbReference type="ARBA" id="ARBA00022827"/>
    </source>
</evidence>